<feature type="compositionally biased region" description="Basic and acidic residues" evidence="1">
    <location>
        <begin position="50"/>
        <end position="60"/>
    </location>
</feature>
<feature type="region of interest" description="Disordered" evidence="1">
    <location>
        <begin position="50"/>
        <end position="82"/>
    </location>
</feature>
<proteinExistence type="predicted"/>
<dbReference type="AlphaFoldDB" id="A0A699J6X2"/>
<accession>A0A699J6X2</accession>
<comment type="caution">
    <text evidence="2">The sequence shown here is derived from an EMBL/GenBank/DDBJ whole genome shotgun (WGS) entry which is preliminary data.</text>
</comment>
<gene>
    <name evidence="2" type="ORF">Tci_585348</name>
</gene>
<evidence type="ECO:0000256" key="1">
    <source>
        <dbReference type="SAM" id="MobiDB-lite"/>
    </source>
</evidence>
<protein>
    <recommendedName>
        <fullName evidence="3">Reverse transcriptase domain-containing protein</fullName>
    </recommendedName>
</protein>
<evidence type="ECO:0000313" key="2">
    <source>
        <dbReference type="EMBL" id="GFA13376.1"/>
    </source>
</evidence>
<name>A0A699J6X2_TANCI</name>
<organism evidence="2">
    <name type="scientific">Tanacetum cinerariifolium</name>
    <name type="common">Dalmatian daisy</name>
    <name type="synonym">Chrysanthemum cinerariifolium</name>
    <dbReference type="NCBI Taxonomy" id="118510"/>
    <lineage>
        <taxon>Eukaryota</taxon>
        <taxon>Viridiplantae</taxon>
        <taxon>Streptophyta</taxon>
        <taxon>Embryophyta</taxon>
        <taxon>Tracheophyta</taxon>
        <taxon>Spermatophyta</taxon>
        <taxon>Magnoliopsida</taxon>
        <taxon>eudicotyledons</taxon>
        <taxon>Gunneridae</taxon>
        <taxon>Pentapetalae</taxon>
        <taxon>asterids</taxon>
        <taxon>campanulids</taxon>
        <taxon>Asterales</taxon>
        <taxon>Asteraceae</taxon>
        <taxon>Asteroideae</taxon>
        <taxon>Anthemideae</taxon>
        <taxon>Anthemidinae</taxon>
        <taxon>Tanacetum</taxon>
    </lineage>
</organism>
<evidence type="ECO:0008006" key="3">
    <source>
        <dbReference type="Google" id="ProtNLM"/>
    </source>
</evidence>
<dbReference type="EMBL" id="BKCJ010374075">
    <property type="protein sequence ID" value="GFA13376.1"/>
    <property type="molecule type" value="Genomic_DNA"/>
</dbReference>
<sequence length="107" mass="12216">MVMTAMIRDLVAEGQSELLRMFPEESDEVEKDVGRLFDMIQGSIRTFAERQAENKRKLDNDNQAQQQPPKKQNVAKAYSVGSSEKKEYVGTLSLCNKCKFYHNGRAL</sequence>
<reference evidence="2" key="1">
    <citation type="journal article" date="2019" name="Sci. Rep.">
        <title>Draft genome of Tanacetum cinerariifolium, the natural source of mosquito coil.</title>
        <authorList>
            <person name="Yamashiro T."/>
            <person name="Shiraishi A."/>
            <person name="Satake H."/>
            <person name="Nakayama K."/>
        </authorList>
    </citation>
    <scope>NUCLEOTIDE SEQUENCE</scope>
</reference>
<feature type="compositionally biased region" description="Low complexity" evidence="1">
    <location>
        <begin position="61"/>
        <end position="77"/>
    </location>
</feature>